<comment type="caution">
    <text evidence="1">The sequence shown here is derived from an EMBL/GenBank/DDBJ whole genome shotgun (WGS) entry which is preliminary data.</text>
</comment>
<keyword evidence="2" id="KW-1185">Reference proteome</keyword>
<dbReference type="Gene3D" id="3.40.50.1240">
    <property type="entry name" value="Phosphoglycerate mutase-like"/>
    <property type="match status" value="1"/>
</dbReference>
<dbReference type="Pfam" id="PF00300">
    <property type="entry name" value="His_Phos_1"/>
    <property type="match status" value="1"/>
</dbReference>
<protein>
    <submittedName>
        <fullName evidence="1">Phosphohistidine phosphatase</fullName>
    </submittedName>
</protein>
<evidence type="ECO:0000313" key="2">
    <source>
        <dbReference type="Proteomes" id="UP000319516"/>
    </source>
</evidence>
<dbReference type="AlphaFoldDB" id="A0A542YV09"/>
<evidence type="ECO:0000313" key="1">
    <source>
        <dbReference type="EMBL" id="TQL51915.1"/>
    </source>
</evidence>
<dbReference type="Proteomes" id="UP000319516">
    <property type="component" value="Unassembled WGS sequence"/>
</dbReference>
<dbReference type="SUPFAM" id="SSF53254">
    <property type="entry name" value="Phosphoglycerate mutase-like"/>
    <property type="match status" value="1"/>
</dbReference>
<dbReference type="InterPro" id="IPR029033">
    <property type="entry name" value="His_PPase_superfam"/>
</dbReference>
<dbReference type="SMART" id="SM00855">
    <property type="entry name" value="PGAM"/>
    <property type="match status" value="1"/>
</dbReference>
<proteinExistence type="predicted"/>
<reference evidence="1 2" key="1">
    <citation type="submission" date="2019-06" db="EMBL/GenBank/DDBJ databases">
        <title>Sequencing the genomes of 1000 actinobacteria strains.</title>
        <authorList>
            <person name="Klenk H.-P."/>
        </authorList>
    </citation>
    <scope>NUCLEOTIDE SEQUENCE [LARGE SCALE GENOMIC DNA]</scope>
    <source>
        <strain evidence="1 2">DSM 12335</strain>
    </source>
</reference>
<sequence>MTRTLVLVRHARTEQGNAGGDHARELLPEGRREAAAAGRWLVQEVGAPGLALVSSAVRAGQTWAGMADAGGLGEVEVWSDRRLYNAEPWVLLEAVREVPEAVSTVVLVAHSPGVPALAAGLADEEASDGAAFTRLRQGFGTSTCAVLEHEGDWADLGEGSARLLTVASPRAQE</sequence>
<gene>
    <name evidence="1" type="ORF">FB467_3082</name>
</gene>
<dbReference type="EMBL" id="VFOP01000001">
    <property type="protein sequence ID" value="TQL51915.1"/>
    <property type="molecule type" value="Genomic_DNA"/>
</dbReference>
<accession>A0A542YV09</accession>
<dbReference type="InterPro" id="IPR013078">
    <property type="entry name" value="His_Pase_superF_clade-1"/>
</dbReference>
<dbReference type="RefSeq" id="WP_170230777.1">
    <property type="nucleotide sequence ID" value="NZ_BAAAIK010000001.1"/>
</dbReference>
<name>A0A542YV09_9MICO</name>
<organism evidence="1 2">
    <name type="scientific">Ornithinicoccus hortensis</name>
    <dbReference type="NCBI Taxonomy" id="82346"/>
    <lineage>
        <taxon>Bacteria</taxon>
        <taxon>Bacillati</taxon>
        <taxon>Actinomycetota</taxon>
        <taxon>Actinomycetes</taxon>
        <taxon>Micrococcales</taxon>
        <taxon>Intrasporangiaceae</taxon>
        <taxon>Ornithinicoccus</taxon>
    </lineage>
</organism>